<dbReference type="EMBL" id="FOUI01000002">
    <property type="protein sequence ID" value="SFM23209.1"/>
    <property type="molecule type" value="Genomic_DNA"/>
</dbReference>
<dbReference type="STRING" id="1720063.SAMN05216217_102140"/>
<dbReference type="InterPro" id="IPR033455">
    <property type="entry name" value="AbiEi_3_N"/>
</dbReference>
<name>A0A1I4P656_9GAMM</name>
<evidence type="ECO:0000313" key="3">
    <source>
        <dbReference type="Proteomes" id="UP000243629"/>
    </source>
</evidence>
<dbReference type="InterPro" id="IPR021561">
    <property type="entry name" value="AbiEi_3"/>
</dbReference>
<evidence type="ECO:0000313" key="2">
    <source>
        <dbReference type="EMBL" id="SFM23209.1"/>
    </source>
</evidence>
<keyword evidence="3" id="KW-1185">Reference proteome</keyword>
<proteinExistence type="predicted"/>
<dbReference type="AlphaFoldDB" id="A0A1I4P656"/>
<dbReference type="OrthoDB" id="1550938at2"/>
<accession>A0A1I4P656</accession>
<organism evidence="2 3">
    <name type="scientific">Halopseudomonas yangmingensis</name>
    <dbReference type="NCBI Taxonomy" id="1720063"/>
    <lineage>
        <taxon>Bacteria</taxon>
        <taxon>Pseudomonadati</taxon>
        <taxon>Pseudomonadota</taxon>
        <taxon>Gammaproteobacteria</taxon>
        <taxon>Pseudomonadales</taxon>
        <taxon>Pseudomonadaceae</taxon>
        <taxon>Halopseudomonas</taxon>
    </lineage>
</organism>
<evidence type="ECO:0000259" key="1">
    <source>
        <dbReference type="Pfam" id="PF17194"/>
    </source>
</evidence>
<sequence>MSEHNSRKLNRLLASLGDSTLVTSRWLRQHGYASNLVARYVASGWLTSPARGVYLRAGGHVTWPAVIRALQDGERLAMHVGGRFALAWHGHEHYLRLGSAPTVTLYGSDSLPGWVSKLPLGERFIGCGKGPFAFPVECHRDEDKEGSLRDSGLERLSHESAANGLVFATPERAMLELCDAPVSAALIYEVDALMQGMANLRPKRLEYLLQHCTSIKAKRIFLALAERHAHDWLSHISLEGVNLGRGKRGLIPGGRLHPTYQITLPVDLDEQLG</sequence>
<feature type="domain" description="Transcriptional regulator AbiEi antitoxin N-terminal" evidence="1">
    <location>
        <begin position="6"/>
        <end position="97"/>
    </location>
</feature>
<reference evidence="3" key="1">
    <citation type="submission" date="2016-10" db="EMBL/GenBank/DDBJ databases">
        <authorList>
            <person name="Varghese N."/>
            <person name="Submissions S."/>
        </authorList>
    </citation>
    <scope>NUCLEOTIDE SEQUENCE [LARGE SCALE GENOMIC DNA]</scope>
    <source>
        <strain evidence="3">DSM 24213</strain>
    </source>
</reference>
<dbReference type="Proteomes" id="UP000243629">
    <property type="component" value="Unassembled WGS sequence"/>
</dbReference>
<protein>
    <submittedName>
        <fullName evidence="2">Transcriptional regulator with AbiEi antitoxin N-terminal domain</fullName>
    </submittedName>
</protein>
<gene>
    <name evidence="2" type="ORF">SAMN05216217_102140</name>
</gene>
<dbReference type="Pfam" id="PF17194">
    <property type="entry name" value="AbiEi_3_N"/>
    <property type="match status" value="1"/>
</dbReference>
<dbReference type="Pfam" id="PF11459">
    <property type="entry name" value="AbiEi_3"/>
    <property type="match status" value="1"/>
</dbReference>